<keyword evidence="3" id="KW-1185">Reference proteome</keyword>
<proteinExistence type="predicted"/>
<evidence type="ECO:0000313" key="3">
    <source>
        <dbReference type="Proteomes" id="UP000006461"/>
    </source>
</evidence>
<accession>I4EX68</accession>
<dbReference type="KEGG" id="mmar:MODMU_2552"/>
<dbReference type="Proteomes" id="UP000006461">
    <property type="component" value="Chromosome"/>
</dbReference>
<protein>
    <submittedName>
        <fullName evidence="2">Uncharacterized protein</fullName>
    </submittedName>
</protein>
<name>I4EX68_MODI5</name>
<evidence type="ECO:0000313" key="2">
    <source>
        <dbReference type="EMBL" id="CCH87981.1"/>
    </source>
</evidence>
<organism evidence="2 3">
    <name type="scientific">Modestobacter italicus (strain DSM 44449 / CECT 9708 / BC 501)</name>
    <dbReference type="NCBI Taxonomy" id="2732864"/>
    <lineage>
        <taxon>Bacteria</taxon>
        <taxon>Bacillati</taxon>
        <taxon>Actinomycetota</taxon>
        <taxon>Actinomycetes</taxon>
        <taxon>Geodermatophilales</taxon>
        <taxon>Geodermatophilaceae</taxon>
        <taxon>Modestobacter</taxon>
    </lineage>
</organism>
<feature type="region of interest" description="Disordered" evidence="1">
    <location>
        <begin position="1"/>
        <end position="51"/>
    </location>
</feature>
<reference evidence="2 3" key="1">
    <citation type="journal article" date="2012" name="J. Bacteriol.">
        <title>Genome Sequence of Radiation-Resistant Modestobacter marinus Strain BC501, a Representative Actinobacterium That Thrives on Calcareous Stone Surfaces.</title>
        <authorList>
            <person name="Normand P."/>
            <person name="Gury J."/>
            <person name="Pujic P."/>
            <person name="Chouaia B."/>
            <person name="Crotti E."/>
            <person name="Brusetti L."/>
            <person name="Daffonchio D."/>
            <person name="Vacherie B."/>
            <person name="Barbe V."/>
            <person name="Medigue C."/>
            <person name="Calteau A."/>
            <person name="Ghodhbane-Gtari F."/>
            <person name="Essoussi I."/>
            <person name="Nouioui I."/>
            <person name="Abbassi-Ghozzi I."/>
            <person name="Gtari M."/>
        </authorList>
    </citation>
    <scope>NUCLEOTIDE SEQUENCE [LARGE SCALE GENOMIC DNA]</scope>
    <source>
        <strain evidence="3">BC 501</strain>
    </source>
</reference>
<evidence type="ECO:0000256" key="1">
    <source>
        <dbReference type="SAM" id="MobiDB-lite"/>
    </source>
</evidence>
<dbReference type="AlphaFoldDB" id="I4EX68"/>
<gene>
    <name evidence="2" type="ordered locus">MODMU_2552</name>
</gene>
<sequence length="235" mass="25512">MSGTPVEPEHPHFGQPQRAFGGPGTNGSGLSRGHSRGPGDNAFASQADRGGAAAWARDQGWQSLDQADPRMSDAAELVRSAPARRIDRDHHPRNVMAGHIGDTDALAFDIAVNASTGWIAEWAVTAIGIPDELPRIRWTPARLWSHNPDLLIQVPTGDELFDARWRVLANADDPRVRRLAADPAIRQALLATDDGDDIWTAAGYLAAFRPDGHRPQLLTHHVGLLTTLRHSLINV</sequence>
<dbReference type="HOGENOM" id="CLU_1179153_0_0_11"/>
<dbReference type="STRING" id="477641.MODMU_2552"/>
<dbReference type="EMBL" id="FO203431">
    <property type="protein sequence ID" value="CCH87981.1"/>
    <property type="molecule type" value="Genomic_DNA"/>
</dbReference>